<gene>
    <name evidence="2" type="ORF">HELGO_WM19823</name>
</gene>
<dbReference type="Gene3D" id="2.40.50.140">
    <property type="entry name" value="Nucleic acid-binding proteins"/>
    <property type="match status" value="1"/>
</dbReference>
<dbReference type="EMBL" id="CACVAQ010000350">
    <property type="protein sequence ID" value="CAA6824704.1"/>
    <property type="molecule type" value="Genomic_DNA"/>
</dbReference>
<name>A0A6S6TZ11_9BACT</name>
<dbReference type="AlphaFoldDB" id="A0A6S6TZ11"/>
<feature type="transmembrane region" description="Helical" evidence="1">
    <location>
        <begin position="106"/>
        <end position="123"/>
    </location>
</feature>
<dbReference type="InterPro" id="IPR012340">
    <property type="entry name" value="NA-bd_OB-fold"/>
</dbReference>
<evidence type="ECO:0000313" key="2">
    <source>
        <dbReference type="EMBL" id="CAA6824704.1"/>
    </source>
</evidence>
<proteinExistence type="predicted"/>
<accession>A0A6S6TZ11</accession>
<feature type="transmembrane region" description="Helical" evidence="1">
    <location>
        <begin position="12"/>
        <end position="35"/>
    </location>
</feature>
<protein>
    <recommendedName>
        <fullName evidence="3">NfeD-like C-terminal domain-containing protein</fullName>
    </recommendedName>
</protein>
<keyword evidence="1" id="KW-1133">Transmembrane helix</keyword>
<evidence type="ECO:0000256" key="1">
    <source>
        <dbReference type="SAM" id="Phobius"/>
    </source>
</evidence>
<sequence>MGELITAAFSTSNLFLTFLLGLVSLYWLSVIVGAIGMDSLDFDLDVDADIDIDVDLDVDVDVDMDMDVDVDADVDMDTDVASIGTASGGSAFLGILRFLNFGRVPFMVLLSTIILSVWSISIYCNHDASLINPGNSTSMAALLFFPNLIVSLLLSKIFTAPLVPIFAKLNTSEKALVIDGKVGTLMTSIKEEETGQLKIDINGSIVSLSVQSNDGKSIRKGDKVVVIEKLESGKAYIVQKIEHH</sequence>
<evidence type="ECO:0008006" key="3">
    <source>
        <dbReference type="Google" id="ProtNLM"/>
    </source>
</evidence>
<feature type="transmembrane region" description="Helical" evidence="1">
    <location>
        <begin position="80"/>
        <end position="99"/>
    </location>
</feature>
<reference evidence="2" key="1">
    <citation type="submission" date="2020-01" db="EMBL/GenBank/DDBJ databases">
        <authorList>
            <person name="Meier V. D."/>
            <person name="Meier V D."/>
        </authorList>
    </citation>
    <scope>NUCLEOTIDE SEQUENCE</scope>
    <source>
        <strain evidence="2">HLG_WM_MAG_10</strain>
    </source>
</reference>
<keyword evidence="1" id="KW-0472">Membrane</keyword>
<keyword evidence="1" id="KW-0812">Transmembrane</keyword>
<organism evidence="2">
    <name type="scientific">uncultured Aureispira sp</name>
    <dbReference type="NCBI Taxonomy" id="1331704"/>
    <lineage>
        <taxon>Bacteria</taxon>
        <taxon>Pseudomonadati</taxon>
        <taxon>Bacteroidota</taxon>
        <taxon>Saprospiria</taxon>
        <taxon>Saprospirales</taxon>
        <taxon>Saprospiraceae</taxon>
        <taxon>Aureispira</taxon>
        <taxon>environmental samples</taxon>
    </lineage>
</organism>
<feature type="transmembrane region" description="Helical" evidence="1">
    <location>
        <begin position="143"/>
        <end position="167"/>
    </location>
</feature>